<organism evidence="2 3">
    <name type="scientific">Sphingobium soli</name>
    <dbReference type="NCBI Taxonomy" id="1591116"/>
    <lineage>
        <taxon>Bacteria</taxon>
        <taxon>Pseudomonadati</taxon>
        <taxon>Pseudomonadota</taxon>
        <taxon>Alphaproteobacteria</taxon>
        <taxon>Sphingomonadales</taxon>
        <taxon>Sphingomonadaceae</taxon>
        <taxon>Sphingobium</taxon>
    </lineage>
</organism>
<reference evidence="2 3" key="1">
    <citation type="submission" date="2021-10" db="EMBL/GenBank/DDBJ databases">
        <title>The diversity and Nitrogen Metabolism of Culturable Nitrate-Utilizing Bacteria Within the Oxygen Minimum Zone of the Changjiang (Yangtze River)Estuary.</title>
        <authorList>
            <person name="Zhang D."/>
            <person name="Zheng J."/>
            <person name="Liu S."/>
            <person name="He W."/>
        </authorList>
    </citation>
    <scope>NUCLEOTIDE SEQUENCE [LARGE SCALE GENOMIC DNA]</scope>
    <source>
        <strain evidence="2 3">FXH275-2</strain>
    </source>
</reference>
<evidence type="ECO:0000256" key="1">
    <source>
        <dbReference type="SAM" id="SignalP"/>
    </source>
</evidence>
<comment type="caution">
    <text evidence="2">The sequence shown here is derived from an EMBL/GenBank/DDBJ whole genome shotgun (WGS) entry which is preliminary data.</text>
</comment>
<protein>
    <submittedName>
        <fullName evidence="2">Uncharacterized protein</fullName>
    </submittedName>
</protein>
<dbReference type="EMBL" id="JAJGNP010000005">
    <property type="protein sequence ID" value="MCC4232718.1"/>
    <property type="molecule type" value="Genomic_DNA"/>
</dbReference>
<feature type="chain" id="PRO_5047449309" evidence="1">
    <location>
        <begin position="24"/>
        <end position="152"/>
    </location>
</feature>
<evidence type="ECO:0000313" key="3">
    <source>
        <dbReference type="Proteomes" id="UP001198830"/>
    </source>
</evidence>
<sequence>MRIISGLAAVAVIALPAALPASGKSMWTYAYQNGVSEYLTGQWDSPTGGALNLSCKGRAVTIMAQIKGQAPPPDSQLRLIASSRSGSRETRFMTDKRGDVHIADAARSPAFRQLWGDLRARDIVTVRYADGRFAVQSLDGAGKTLPPQPCAD</sequence>
<proteinExistence type="predicted"/>
<dbReference type="Proteomes" id="UP001198830">
    <property type="component" value="Unassembled WGS sequence"/>
</dbReference>
<keyword evidence="3" id="KW-1185">Reference proteome</keyword>
<dbReference type="RefSeq" id="WP_228226901.1">
    <property type="nucleotide sequence ID" value="NZ_JAJGNP010000005.1"/>
</dbReference>
<evidence type="ECO:0000313" key="2">
    <source>
        <dbReference type="EMBL" id="MCC4232718.1"/>
    </source>
</evidence>
<keyword evidence="1" id="KW-0732">Signal</keyword>
<accession>A0ABS8H3Q1</accession>
<name>A0ABS8H3Q1_9SPHN</name>
<gene>
    <name evidence="2" type="ORF">LL253_08435</name>
</gene>
<feature type="signal peptide" evidence="1">
    <location>
        <begin position="1"/>
        <end position="23"/>
    </location>
</feature>